<gene>
    <name evidence="2" type="ORF">C450_05800</name>
</gene>
<dbReference type="EMBL" id="AOME01000027">
    <property type="protein sequence ID" value="EMA54545.1"/>
    <property type="molecule type" value="Genomic_DNA"/>
</dbReference>
<accession>M0ND09</accession>
<name>M0ND09_9EURY</name>
<dbReference type="Proteomes" id="UP000011625">
    <property type="component" value="Unassembled WGS sequence"/>
</dbReference>
<proteinExistence type="predicted"/>
<evidence type="ECO:0000313" key="3">
    <source>
        <dbReference type="Proteomes" id="UP000011625"/>
    </source>
</evidence>
<evidence type="ECO:0000256" key="1">
    <source>
        <dbReference type="SAM" id="MobiDB-lite"/>
    </source>
</evidence>
<dbReference type="PATRIC" id="fig|1227456.3.peg.1171"/>
<evidence type="ECO:0000313" key="2">
    <source>
        <dbReference type="EMBL" id="EMA54545.1"/>
    </source>
</evidence>
<comment type="caution">
    <text evidence="2">The sequence shown here is derived from an EMBL/GenBank/DDBJ whole genome shotgun (WGS) entry which is preliminary data.</text>
</comment>
<dbReference type="STRING" id="1227456.C450_05800"/>
<reference evidence="2 3" key="1">
    <citation type="journal article" date="2014" name="PLoS Genet.">
        <title>Phylogenetically driven sequencing of extremely halophilic archaea reveals strategies for static and dynamic osmo-response.</title>
        <authorList>
            <person name="Becker E.A."/>
            <person name="Seitzer P.M."/>
            <person name="Tritt A."/>
            <person name="Larsen D."/>
            <person name="Krusor M."/>
            <person name="Yao A.I."/>
            <person name="Wu D."/>
            <person name="Madern D."/>
            <person name="Eisen J.A."/>
            <person name="Darling A.E."/>
            <person name="Facciotti M.T."/>
        </authorList>
    </citation>
    <scope>NUCLEOTIDE SEQUENCE [LARGE SCALE GENOMIC DNA]</scope>
    <source>
        <strain evidence="2 3">DSM 8989</strain>
    </source>
</reference>
<organism evidence="2 3">
    <name type="scientific">Halococcus salifodinae DSM 8989</name>
    <dbReference type="NCBI Taxonomy" id="1227456"/>
    <lineage>
        <taxon>Archaea</taxon>
        <taxon>Methanobacteriati</taxon>
        <taxon>Methanobacteriota</taxon>
        <taxon>Stenosarchaea group</taxon>
        <taxon>Halobacteria</taxon>
        <taxon>Halobacteriales</taxon>
        <taxon>Halococcaceae</taxon>
        <taxon>Halococcus</taxon>
    </lineage>
</organism>
<dbReference type="OrthoDB" id="183049at2157"/>
<feature type="region of interest" description="Disordered" evidence="1">
    <location>
        <begin position="387"/>
        <end position="413"/>
    </location>
</feature>
<dbReference type="AlphaFoldDB" id="M0ND09"/>
<protein>
    <submittedName>
        <fullName evidence="2">Uncharacterized protein</fullName>
    </submittedName>
</protein>
<sequence length="413" mass="45062">MVVAEPVEGGGGDEPITNPNRDVAASSSVLSFLPGGNENSNQGGNALNGSLFHLIEPGTEIDIDLPTVFGYGGDDIVTVPLGPVIDNWLTTDMVDSLPETLSEARIREDNKYDEVSGAYPNYRTENQVGVSFDTRADNTIIEDSIDVRFTGTSTDSVLEGEDVNSLSEFVEGPSKPGGYRPRYWNREMIQVDGVDAVRVSTVFGGFLQYGRDVAELIAERGSFNFAGDIYDWDLSIPKEAYQVSNVTALIRAIELFAVSPNIFNFLELTVLADGRRFVRLLDASPTPQHVLYVDGVQEGTSAFSYSEQELFNFRVAAFFVEANSRLVTPYYAPKSQYLESVRDGGILGQVKEQFAKTVGNLLITGDNFIPYEDIALPSPLIGKGFEGPNGAEIPTDSLPAEVPDPFVYKQSEE</sequence>
<dbReference type="RefSeq" id="WP_005041179.1">
    <property type="nucleotide sequence ID" value="NZ_AOME01000027.1"/>
</dbReference>
<feature type="region of interest" description="Disordered" evidence="1">
    <location>
        <begin position="1"/>
        <end position="22"/>
    </location>
</feature>
<keyword evidence="3" id="KW-1185">Reference proteome</keyword>